<comment type="caution">
    <text evidence="11">The sequence shown here is derived from an EMBL/GenBank/DDBJ whole genome shotgun (WGS) entry which is preliminary data.</text>
</comment>
<dbReference type="InterPro" id="IPR011053">
    <property type="entry name" value="Single_hybrid_motif"/>
</dbReference>
<dbReference type="Pfam" id="PF00198">
    <property type="entry name" value="2-oxoacid_dh"/>
    <property type="match status" value="1"/>
</dbReference>
<evidence type="ECO:0000313" key="11">
    <source>
        <dbReference type="EMBL" id="GHD52573.1"/>
    </source>
</evidence>
<reference evidence="11" key="1">
    <citation type="journal article" date="2014" name="Int. J. Syst. Evol. Microbiol.">
        <title>Complete genome sequence of Corynebacterium casei LMG S-19264T (=DSM 44701T), isolated from a smear-ripened cheese.</title>
        <authorList>
            <consortium name="US DOE Joint Genome Institute (JGI-PGF)"/>
            <person name="Walter F."/>
            <person name="Albersmeier A."/>
            <person name="Kalinowski J."/>
            <person name="Ruckert C."/>
        </authorList>
    </citation>
    <scope>NUCLEOTIDE SEQUENCE</scope>
    <source>
        <strain evidence="11">KCTC 42651</strain>
    </source>
</reference>
<feature type="domain" description="Lipoyl-binding" evidence="9">
    <location>
        <begin position="1"/>
        <end position="76"/>
    </location>
</feature>
<evidence type="ECO:0000256" key="4">
    <source>
        <dbReference type="ARBA" id="ARBA00022679"/>
    </source>
</evidence>
<keyword evidence="11" id="KW-0670">Pyruvate</keyword>
<dbReference type="InterPro" id="IPR001078">
    <property type="entry name" value="2-oxoacid_DH_actylTfrase"/>
</dbReference>
<reference evidence="11" key="2">
    <citation type="submission" date="2020-09" db="EMBL/GenBank/DDBJ databases">
        <authorList>
            <person name="Sun Q."/>
            <person name="Kim S."/>
        </authorList>
    </citation>
    <scope>NUCLEOTIDE SEQUENCE</scope>
    <source>
        <strain evidence="11">KCTC 42651</strain>
    </source>
</reference>
<evidence type="ECO:0000256" key="2">
    <source>
        <dbReference type="ARBA" id="ARBA00007317"/>
    </source>
</evidence>
<comment type="similarity">
    <text evidence="2 7">Belongs to the 2-oxoacid dehydrogenase family.</text>
</comment>
<evidence type="ECO:0000259" key="10">
    <source>
        <dbReference type="PROSITE" id="PS51826"/>
    </source>
</evidence>
<name>A0A919CQ42_9PROT</name>
<dbReference type="InterPro" id="IPR036625">
    <property type="entry name" value="E3-bd_dom_sf"/>
</dbReference>
<evidence type="ECO:0000256" key="6">
    <source>
        <dbReference type="ARBA" id="ARBA00023315"/>
    </source>
</evidence>
<dbReference type="Gene3D" id="3.30.559.10">
    <property type="entry name" value="Chloramphenicol acetyltransferase-like domain"/>
    <property type="match status" value="1"/>
</dbReference>
<evidence type="ECO:0000256" key="3">
    <source>
        <dbReference type="ARBA" id="ARBA00011484"/>
    </source>
</evidence>
<comment type="cofactor">
    <cofactor evidence="1 7">
        <name>(R)-lipoate</name>
        <dbReference type="ChEBI" id="CHEBI:83088"/>
    </cofactor>
</comment>
<dbReference type="SUPFAM" id="SSF51230">
    <property type="entry name" value="Single hybrid motif"/>
    <property type="match status" value="1"/>
</dbReference>
<keyword evidence="4 7" id="KW-0808">Transferase</keyword>
<dbReference type="Gene3D" id="2.40.50.100">
    <property type="match status" value="1"/>
</dbReference>
<dbReference type="SUPFAM" id="SSF47005">
    <property type="entry name" value="Peripheral subunit-binding domain of 2-oxo acid dehydrogenase complex"/>
    <property type="match status" value="1"/>
</dbReference>
<sequence>MAEFRMPSLGSDMEAGTLVEWLVKPGDTVARGDIVAVVETQKGAIEIETFQAGVVDRLVVEPGTEVPVGTVIAHIRGEGEPAAPAPETPTPASEPVAPKAAKPRKPAEPTAPAAASRARVSPAARQRARDLGVDLETLTGTGADGAVTLVDVERAGAAAPAPVPAPAAKPTGDAAAAMRRAIAAAMARSKREIPHYYLATTIDLTRALDWLETENRRRPVAERLLYGALLIKAAALALKEVPELNGFWRDDAFVPGTGIHVGAAIALRRGGLVAPAIRDTDTRELGDVMAAFRDLVQRARTGRLRASELSDPTVTVTSLGENGVETVFPVIYPPQVAIVGFGSVVERPWSVDGTIESRRVISASLAADHRASDGHRGALYLRALDRLLQTPETLA</sequence>
<dbReference type="InterPro" id="IPR004167">
    <property type="entry name" value="PSBD"/>
</dbReference>
<accession>A0A919CQ42</accession>
<evidence type="ECO:0000259" key="9">
    <source>
        <dbReference type="PROSITE" id="PS50968"/>
    </source>
</evidence>
<dbReference type="Pfam" id="PF02817">
    <property type="entry name" value="E3_binding"/>
    <property type="match status" value="1"/>
</dbReference>
<dbReference type="InterPro" id="IPR000089">
    <property type="entry name" value="Biotin_lipoyl"/>
</dbReference>
<organism evidence="11 12">
    <name type="scientific">Thalassobaculum fulvum</name>
    <dbReference type="NCBI Taxonomy" id="1633335"/>
    <lineage>
        <taxon>Bacteria</taxon>
        <taxon>Pseudomonadati</taxon>
        <taxon>Pseudomonadota</taxon>
        <taxon>Alphaproteobacteria</taxon>
        <taxon>Rhodospirillales</taxon>
        <taxon>Thalassobaculaceae</taxon>
        <taxon>Thalassobaculum</taxon>
    </lineage>
</organism>
<feature type="compositionally biased region" description="Low complexity" evidence="8">
    <location>
        <begin position="108"/>
        <end position="125"/>
    </location>
</feature>
<dbReference type="InterPro" id="IPR023213">
    <property type="entry name" value="CAT-like_dom_sf"/>
</dbReference>
<dbReference type="PANTHER" id="PTHR43178">
    <property type="entry name" value="DIHYDROLIPOAMIDE ACETYLTRANSFERASE COMPONENT OF PYRUVATE DEHYDROGENASE COMPLEX"/>
    <property type="match status" value="1"/>
</dbReference>
<protein>
    <recommendedName>
        <fullName evidence="7">Dihydrolipoamide acetyltransferase component of pyruvate dehydrogenase complex</fullName>
        <ecNumber evidence="7">2.3.1.-</ecNumber>
    </recommendedName>
</protein>
<evidence type="ECO:0000256" key="5">
    <source>
        <dbReference type="ARBA" id="ARBA00022823"/>
    </source>
</evidence>
<comment type="subunit">
    <text evidence="3">Forms a 24-polypeptide structural core with octahedral symmetry.</text>
</comment>
<dbReference type="Pfam" id="PF00364">
    <property type="entry name" value="Biotin_lipoyl"/>
    <property type="match status" value="1"/>
</dbReference>
<dbReference type="Gene3D" id="4.10.320.10">
    <property type="entry name" value="E3-binding domain"/>
    <property type="match status" value="1"/>
</dbReference>
<gene>
    <name evidence="11" type="ORF">GCM10017083_28090</name>
</gene>
<feature type="compositionally biased region" description="Low complexity" evidence="8">
    <location>
        <begin position="90"/>
        <end position="100"/>
    </location>
</feature>
<dbReference type="RefSeq" id="WP_189990645.1">
    <property type="nucleotide sequence ID" value="NZ_BMZS01000006.1"/>
</dbReference>
<dbReference type="GO" id="GO:0016407">
    <property type="term" value="F:acetyltransferase activity"/>
    <property type="evidence" value="ECO:0007669"/>
    <property type="project" value="TreeGrafter"/>
</dbReference>
<dbReference type="InterPro" id="IPR050743">
    <property type="entry name" value="2-oxoacid_DH_E2_comp"/>
</dbReference>
<dbReference type="PROSITE" id="PS51826">
    <property type="entry name" value="PSBD"/>
    <property type="match status" value="1"/>
</dbReference>
<dbReference type="EC" id="2.3.1.-" evidence="7"/>
<dbReference type="CDD" id="cd06849">
    <property type="entry name" value="lipoyl_domain"/>
    <property type="match status" value="1"/>
</dbReference>
<feature type="domain" description="Peripheral subunit-binding (PSBD)" evidence="10">
    <location>
        <begin position="119"/>
        <end position="156"/>
    </location>
</feature>
<feature type="region of interest" description="Disordered" evidence="8">
    <location>
        <begin position="79"/>
        <end position="127"/>
    </location>
</feature>
<proteinExistence type="inferred from homology"/>
<evidence type="ECO:0000256" key="7">
    <source>
        <dbReference type="RuleBase" id="RU003423"/>
    </source>
</evidence>
<keyword evidence="5 7" id="KW-0450">Lipoyl</keyword>
<dbReference type="PROSITE" id="PS50968">
    <property type="entry name" value="BIOTINYL_LIPOYL"/>
    <property type="match status" value="1"/>
</dbReference>
<evidence type="ECO:0000256" key="8">
    <source>
        <dbReference type="SAM" id="MobiDB-lite"/>
    </source>
</evidence>
<dbReference type="PROSITE" id="PS00189">
    <property type="entry name" value="LIPOYL"/>
    <property type="match status" value="1"/>
</dbReference>
<dbReference type="PANTHER" id="PTHR43178:SF5">
    <property type="entry name" value="LIPOAMIDE ACYLTRANSFERASE COMPONENT OF BRANCHED-CHAIN ALPHA-KETO ACID DEHYDROGENASE COMPLEX, MITOCHONDRIAL"/>
    <property type="match status" value="1"/>
</dbReference>
<dbReference type="GO" id="GO:0031405">
    <property type="term" value="F:lipoic acid binding"/>
    <property type="evidence" value="ECO:0007669"/>
    <property type="project" value="TreeGrafter"/>
</dbReference>
<dbReference type="EMBL" id="BMZS01000006">
    <property type="protein sequence ID" value="GHD52573.1"/>
    <property type="molecule type" value="Genomic_DNA"/>
</dbReference>
<dbReference type="SUPFAM" id="SSF52777">
    <property type="entry name" value="CoA-dependent acyltransferases"/>
    <property type="match status" value="1"/>
</dbReference>
<keyword evidence="6 7" id="KW-0012">Acyltransferase</keyword>
<evidence type="ECO:0000313" key="12">
    <source>
        <dbReference type="Proteomes" id="UP000630353"/>
    </source>
</evidence>
<dbReference type="Proteomes" id="UP000630353">
    <property type="component" value="Unassembled WGS sequence"/>
</dbReference>
<dbReference type="InterPro" id="IPR003016">
    <property type="entry name" value="2-oxoA_DH_lipoyl-BS"/>
</dbReference>
<keyword evidence="12" id="KW-1185">Reference proteome</keyword>
<dbReference type="GO" id="GO:0005737">
    <property type="term" value="C:cytoplasm"/>
    <property type="evidence" value="ECO:0007669"/>
    <property type="project" value="TreeGrafter"/>
</dbReference>
<dbReference type="AlphaFoldDB" id="A0A919CQ42"/>
<evidence type="ECO:0000256" key="1">
    <source>
        <dbReference type="ARBA" id="ARBA00001938"/>
    </source>
</evidence>